<feature type="region of interest" description="Disordered" evidence="1">
    <location>
        <begin position="91"/>
        <end position="185"/>
    </location>
</feature>
<proteinExistence type="predicted"/>
<dbReference type="Gene3D" id="3.30.2310.30">
    <property type="match status" value="1"/>
</dbReference>
<feature type="compositionally biased region" description="Basic and acidic residues" evidence="1">
    <location>
        <begin position="122"/>
        <end position="133"/>
    </location>
</feature>
<dbReference type="KEGG" id="pamo:BAR1_10790"/>
<accession>A0A347UHP2</accession>
<evidence type="ECO:0000313" key="3">
    <source>
        <dbReference type="Proteomes" id="UP000261704"/>
    </source>
</evidence>
<name>A0A347UHP2_9RHOB</name>
<evidence type="ECO:0000313" key="2">
    <source>
        <dbReference type="EMBL" id="AXX98370.1"/>
    </source>
</evidence>
<protein>
    <submittedName>
        <fullName evidence="2">Uncharacterized protein</fullName>
    </submittedName>
</protein>
<feature type="compositionally biased region" description="Acidic residues" evidence="1">
    <location>
        <begin position="171"/>
        <end position="185"/>
    </location>
</feature>
<dbReference type="Proteomes" id="UP000261704">
    <property type="component" value="Chromosome"/>
</dbReference>
<dbReference type="SUPFAM" id="SSF102824">
    <property type="entry name" value="Colicin D/E5 nuclease domain"/>
    <property type="match status" value="1"/>
</dbReference>
<dbReference type="EMBL" id="CP032125">
    <property type="protein sequence ID" value="AXX98370.1"/>
    <property type="molecule type" value="Genomic_DNA"/>
</dbReference>
<dbReference type="RefSeq" id="WP_118943026.1">
    <property type="nucleotide sequence ID" value="NZ_CP032125.1"/>
</dbReference>
<gene>
    <name evidence="2" type="ORF">BAR1_10790</name>
</gene>
<organism evidence="2 3">
    <name type="scientific">Profundibacter amoris</name>
    <dbReference type="NCBI Taxonomy" id="2171755"/>
    <lineage>
        <taxon>Bacteria</taxon>
        <taxon>Pseudomonadati</taxon>
        <taxon>Pseudomonadota</taxon>
        <taxon>Alphaproteobacteria</taxon>
        <taxon>Rhodobacterales</taxon>
        <taxon>Paracoccaceae</taxon>
        <taxon>Profundibacter</taxon>
    </lineage>
</organism>
<reference evidence="2 3" key="1">
    <citation type="submission" date="2018-09" db="EMBL/GenBank/DDBJ databases">
        <title>Profundibacter amoris BAR1 gen. nov., sp. nov., a new member of the Roseobacter clade isolated at Lokis Castle Vent Field on the Arctic Mid-Oceanic Ridge.</title>
        <authorList>
            <person name="Le Moine Bauer S."/>
            <person name="Sjoeberg A.G."/>
            <person name="L'Haridon S."/>
            <person name="Stokke R."/>
            <person name="Roalkvam I."/>
            <person name="Steen I.H."/>
            <person name="Dahle H."/>
        </authorList>
    </citation>
    <scope>NUCLEOTIDE SEQUENCE [LARGE SCALE GENOMIC DNA]</scope>
    <source>
        <strain evidence="2 3">BAR1</strain>
    </source>
</reference>
<keyword evidence="3" id="KW-1185">Reference proteome</keyword>
<evidence type="ECO:0000256" key="1">
    <source>
        <dbReference type="SAM" id="MobiDB-lite"/>
    </source>
</evidence>
<dbReference type="InterPro" id="IPR038234">
    <property type="entry name" value="Colicin_E5_C_sf"/>
</dbReference>
<sequence length="185" mass="19072">MRVIRGGNIAIADDAAALIAIAAVVAINYAEYLLDDGEVNGTGPFSELIAGIGNVLSSESSQPGIGHNSGGLQDDGSFITPDGNVIGNHGNQTGEGYIDGKGHTPESVDGILNEPAAQGPGARHDNSTGEAREGTTVTVGPNGDWAVTNTKTGKVIQVNDRNNSKQKTPEFDDQLESENDDSSDQ</sequence>
<dbReference type="AlphaFoldDB" id="A0A347UHP2"/>
<dbReference type="InterPro" id="IPR038233">
    <property type="entry name" value="Colicin_D/E5_nuclease"/>
</dbReference>